<comment type="caution">
    <text evidence="2">The sequence shown here is derived from an EMBL/GenBank/DDBJ whole genome shotgun (WGS) entry which is preliminary data.</text>
</comment>
<dbReference type="PANTHER" id="PTHR48047:SF19">
    <property type="entry name" value="GLYCOSYLTRANSFERASE"/>
    <property type="match status" value="1"/>
</dbReference>
<reference evidence="2 3" key="1">
    <citation type="submission" date="2019-11" db="EMBL/GenBank/DDBJ databases">
        <title>Whole genome sequence of Oryza granulata.</title>
        <authorList>
            <person name="Li W."/>
        </authorList>
    </citation>
    <scope>NUCLEOTIDE SEQUENCE [LARGE SCALE GENOMIC DNA]</scope>
    <source>
        <strain evidence="3">cv. Menghai</strain>
        <tissue evidence="2">Leaf</tissue>
    </source>
</reference>
<keyword evidence="3" id="KW-1185">Reference proteome</keyword>
<proteinExistence type="inferred from homology"/>
<organism evidence="2 3">
    <name type="scientific">Oryza meyeriana var. granulata</name>
    <dbReference type="NCBI Taxonomy" id="110450"/>
    <lineage>
        <taxon>Eukaryota</taxon>
        <taxon>Viridiplantae</taxon>
        <taxon>Streptophyta</taxon>
        <taxon>Embryophyta</taxon>
        <taxon>Tracheophyta</taxon>
        <taxon>Spermatophyta</taxon>
        <taxon>Magnoliopsida</taxon>
        <taxon>Liliopsida</taxon>
        <taxon>Poales</taxon>
        <taxon>Poaceae</taxon>
        <taxon>BOP clade</taxon>
        <taxon>Oryzoideae</taxon>
        <taxon>Oryzeae</taxon>
        <taxon>Oryzinae</taxon>
        <taxon>Oryza</taxon>
        <taxon>Oryza meyeriana</taxon>
    </lineage>
</organism>
<dbReference type="Gene3D" id="3.40.50.2000">
    <property type="entry name" value="Glycogen Phosphorylase B"/>
    <property type="match status" value="2"/>
</dbReference>
<dbReference type="SUPFAM" id="SSF53756">
    <property type="entry name" value="UDP-Glycosyltransferase/glycogen phosphorylase"/>
    <property type="match status" value="1"/>
</dbReference>
<dbReference type="OrthoDB" id="5835829at2759"/>
<dbReference type="EMBL" id="SPHZ02000003">
    <property type="protein sequence ID" value="KAF0927079.1"/>
    <property type="molecule type" value="Genomic_DNA"/>
</dbReference>
<sequence length="192" mass="22061">MAHLIGVVKKDAKEVTIPRLPGRELRIPTTKLQEFLRSSPEVLVDYSKPKNLHSGQSFYFGVVINTFLDLEAEYCELYVRDEHAKRAYFVGPVSLPPLPASGESPCLDWLSSKPNRLVVYVCFGRLTHVSDTQLDELALGLEAAGKPFLWVVRTDRWAPPEVWKERVGESGWLSEDGPHKRRYWPTRWWVRS</sequence>
<name>A0A6G1ER40_9ORYZ</name>
<accession>A0A6G1ER40</accession>
<evidence type="ECO:0000313" key="3">
    <source>
        <dbReference type="Proteomes" id="UP000479710"/>
    </source>
</evidence>
<evidence type="ECO:0000313" key="2">
    <source>
        <dbReference type="EMBL" id="KAF0927079.1"/>
    </source>
</evidence>
<dbReference type="GO" id="GO:0035251">
    <property type="term" value="F:UDP-glucosyltransferase activity"/>
    <property type="evidence" value="ECO:0007669"/>
    <property type="project" value="TreeGrafter"/>
</dbReference>
<protein>
    <submittedName>
        <fullName evidence="2">Uncharacterized protein</fullName>
    </submittedName>
</protein>
<comment type="similarity">
    <text evidence="1">Belongs to the UDP-glycosyltransferase family.</text>
</comment>
<dbReference type="Proteomes" id="UP000479710">
    <property type="component" value="Unassembled WGS sequence"/>
</dbReference>
<dbReference type="PANTHER" id="PTHR48047">
    <property type="entry name" value="GLYCOSYLTRANSFERASE"/>
    <property type="match status" value="1"/>
</dbReference>
<evidence type="ECO:0000256" key="1">
    <source>
        <dbReference type="ARBA" id="ARBA00009995"/>
    </source>
</evidence>
<gene>
    <name evidence="2" type="ORF">E2562_029838</name>
</gene>
<dbReference type="AlphaFoldDB" id="A0A6G1ER40"/>